<feature type="compositionally biased region" description="Polar residues" evidence="9">
    <location>
        <begin position="171"/>
        <end position="180"/>
    </location>
</feature>
<evidence type="ECO:0000313" key="10">
    <source>
        <dbReference type="EMBL" id="KAE8244644.1"/>
    </source>
</evidence>
<dbReference type="PROSITE" id="PS51257">
    <property type="entry name" value="PROKAR_LIPOPROTEIN"/>
    <property type="match status" value="1"/>
</dbReference>
<evidence type="ECO:0008006" key="12">
    <source>
        <dbReference type="Google" id="ProtNLM"/>
    </source>
</evidence>
<evidence type="ECO:0000256" key="5">
    <source>
        <dbReference type="ARBA" id="ARBA00023054"/>
    </source>
</evidence>
<feature type="compositionally biased region" description="Polar residues" evidence="9">
    <location>
        <begin position="141"/>
        <end position="150"/>
    </location>
</feature>
<organism evidence="10 11">
    <name type="scientific">Tilletia indica</name>
    <dbReference type="NCBI Taxonomy" id="43049"/>
    <lineage>
        <taxon>Eukaryota</taxon>
        <taxon>Fungi</taxon>
        <taxon>Dikarya</taxon>
        <taxon>Basidiomycota</taxon>
        <taxon>Ustilaginomycotina</taxon>
        <taxon>Exobasidiomycetes</taxon>
        <taxon>Tilletiales</taxon>
        <taxon>Tilletiaceae</taxon>
        <taxon>Tilletia</taxon>
    </lineage>
</organism>
<feature type="compositionally biased region" description="Basic and acidic residues" evidence="9">
    <location>
        <begin position="281"/>
        <end position="291"/>
    </location>
</feature>
<gene>
    <name evidence="10" type="ORF">A4X13_0g6405</name>
</gene>
<dbReference type="GO" id="GO:0005739">
    <property type="term" value="C:mitochondrion"/>
    <property type="evidence" value="ECO:0007669"/>
    <property type="project" value="UniProtKB-SubCell"/>
</dbReference>
<evidence type="ECO:0000313" key="11">
    <source>
        <dbReference type="Proteomes" id="UP000077521"/>
    </source>
</evidence>
<dbReference type="PANTHER" id="PTHR14360:SF12">
    <property type="entry name" value="MOZ PROTEIN REPRESENTS A CHROMATIN-ASSOCIATED ACETYLTRANSFERASE"/>
    <property type="match status" value="1"/>
</dbReference>
<dbReference type="Proteomes" id="UP000077521">
    <property type="component" value="Unassembled WGS sequence"/>
</dbReference>
<feature type="region of interest" description="Disordered" evidence="9">
    <location>
        <begin position="474"/>
        <end position="494"/>
    </location>
</feature>
<feature type="compositionally biased region" description="Low complexity" evidence="9">
    <location>
        <begin position="296"/>
        <end position="305"/>
    </location>
</feature>
<feature type="compositionally biased region" description="Low complexity" evidence="9">
    <location>
        <begin position="183"/>
        <end position="205"/>
    </location>
</feature>
<keyword evidence="6" id="KW-0496">Mitochondrion</keyword>
<feature type="region of interest" description="Disordered" evidence="9">
    <location>
        <begin position="509"/>
        <end position="540"/>
    </location>
</feature>
<dbReference type="GO" id="GO:0016020">
    <property type="term" value="C:membrane"/>
    <property type="evidence" value="ECO:0007669"/>
    <property type="project" value="UniProtKB-SubCell"/>
</dbReference>
<evidence type="ECO:0000256" key="6">
    <source>
        <dbReference type="ARBA" id="ARBA00023128"/>
    </source>
</evidence>
<feature type="compositionally biased region" description="Low complexity" evidence="9">
    <location>
        <begin position="111"/>
        <end position="140"/>
    </location>
</feature>
<evidence type="ECO:0000256" key="8">
    <source>
        <dbReference type="SAM" id="Coils"/>
    </source>
</evidence>
<accession>A0A177TDD3</accession>
<feature type="compositionally biased region" description="Low complexity" evidence="9">
    <location>
        <begin position="222"/>
        <end position="236"/>
    </location>
</feature>
<feature type="coiled-coil region" evidence="8">
    <location>
        <begin position="391"/>
        <end position="418"/>
    </location>
</feature>
<reference evidence="10" key="2">
    <citation type="journal article" date="2019" name="IMA Fungus">
        <title>Genome sequencing and comparison of five Tilletia species to identify candidate genes for the detection of regulated species infecting wheat.</title>
        <authorList>
            <person name="Nguyen H.D.T."/>
            <person name="Sultana T."/>
            <person name="Kesanakurti P."/>
            <person name="Hambleton S."/>
        </authorList>
    </citation>
    <scope>NUCLEOTIDE SEQUENCE</scope>
    <source>
        <strain evidence="10">DAOMC 236416</strain>
    </source>
</reference>
<dbReference type="Pfam" id="PF07798">
    <property type="entry name" value="CCDC90-like"/>
    <property type="match status" value="1"/>
</dbReference>
<evidence type="ECO:0000256" key="1">
    <source>
        <dbReference type="ARBA" id="ARBA00004173"/>
    </source>
</evidence>
<proteinExistence type="predicted"/>
<protein>
    <recommendedName>
        <fullName evidence="12">Mitochondrial protein</fullName>
    </recommendedName>
</protein>
<sequence>MLSRAAVLPAVTSACSGVSARVAAGTRIAAKSSPSPDLSSILRRNQLSPHTRAASSSRKDTGAKASPQRKEASSSEAASDPAIAANATATAPSLRRGVDLAGQGQQQLAAATAKAASAAPSPSTTSSSSATSSASPTSPTYGASGSTKPTPSQPARPVAQPYQHRKVSEPIPSSSSTQARQEAATPTTQATTASSSSTASPDAISGTILSPGESSRLRTDVDPSSSDVDTSDSVPSAALTLITTPTADDDPFKQHRRHIKHPFNTFSLVHRLQNAGFGRAASDKGKRKADGGEEGGSASEDSSADVVMDATRHLLVERGDWVLEQHLNKGDLENEAYLFSAALAELRTETQVRARNDGAALRSMTTLLQREVDALDLKMREDISMLKHDIQIEMNSRKAELKEQQNSIEQEIQDLHNRFTISLSDLKTEIEQNIKWDATRRSLALVFGIAAIVMTTLTLADILTRDEQAAAALAKSNLTSSSSTTPSPPISRAEEEAVRAAREAAMNLRDRRNGLAVGGEMSEGADSGLGEDVTPPQSAEELGLVPTYDLDALRVI</sequence>
<feature type="region of interest" description="Disordered" evidence="9">
    <location>
        <begin position="29"/>
        <end position="89"/>
    </location>
</feature>
<evidence type="ECO:0000256" key="7">
    <source>
        <dbReference type="ARBA" id="ARBA00023136"/>
    </source>
</evidence>
<evidence type="ECO:0000256" key="2">
    <source>
        <dbReference type="ARBA" id="ARBA00004370"/>
    </source>
</evidence>
<feature type="compositionally biased region" description="Polar residues" evidence="9">
    <location>
        <begin position="32"/>
        <end position="56"/>
    </location>
</feature>
<comment type="subcellular location">
    <subcellularLocation>
        <location evidence="2">Membrane</location>
    </subcellularLocation>
    <subcellularLocation>
        <location evidence="1">Mitochondrion</location>
    </subcellularLocation>
</comment>
<dbReference type="AlphaFoldDB" id="A0A177TDD3"/>
<evidence type="ECO:0000256" key="9">
    <source>
        <dbReference type="SAM" id="MobiDB-lite"/>
    </source>
</evidence>
<feature type="compositionally biased region" description="Basic and acidic residues" evidence="9">
    <location>
        <begin position="57"/>
        <end position="73"/>
    </location>
</feature>
<dbReference type="PANTHER" id="PTHR14360">
    <property type="entry name" value="PROTEIN FMP32, MITOCHONDRIAL"/>
    <property type="match status" value="1"/>
</dbReference>
<dbReference type="InterPro" id="IPR024461">
    <property type="entry name" value="CCDC90-like"/>
</dbReference>
<keyword evidence="4" id="KW-1133">Transmembrane helix</keyword>
<reference evidence="10" key="1">
    <citation type="submission" date="2016-04" db="EMBL/GenBank/DDBJ databases">
        <authorList>
            <person name="Nguyen H.D."/>
            <person name="Samba Siva P."/>
            <person name="Cullis J."/>
            <person name="Levesque C.A."/>
            <person name="Hambleton S."/>
        </authorList>
    </citation>
    <scope>NUCLEOTIDE SEQUENCE</scope>
    <source>
        <strain evidence="10">DAOMC 236416</strain>
    </source>
</reference>
<keyword evidence="5 8" id="KW-0175">Coiled coil</keyword>
<name>A0A177TDD3_9BASI</name>
<feature type="compositionally biased region" description="Low complexity" evidence="9">
    <location>
        <begin position="74"/>
        <end position="89"/>
    </location>
</feature>
<keyword evidence="7" id="KW-0472">Membrane</keyword>
<evidence type="ECO:0000256" key="4">
    <source>
        <dbReference type="ARBA" id="ARBA00022989"/>
    </source>
</evidence>
<dbReference type="EMBL" id="LWDF02000607">
    <property type="protein sequence ID" value="KAE8244644.1"/>
    <property type="molecule type" value="Genomic_DNA"/>
</dbReference>
<feature type="region of interest" description="Disordered" evidence="9">
    <location>
        <begin position="111"/>
        <end position="236"/>
    </location>
</feature>
<keyword evidence="11" id="KW-1185">Reference proteome</keyword>
<evidence type="ECO:0000256" key="3">
    <source>
        <dbReference type="ARBA" id="ARBA00022692"/>
    </source>
</evidence>
<feature type="region of interest" description="Disordered" evidence="9">
    <location>
        <begin position="277"/>
        <end position="305"/>
    </location>
</feature>
<keyword evidence="3" id="KW-0812">Transmembrane</keyword>
<comment type="caution">
    <text evidence="10">The sequence shown here is derived from an EMBL/GenBank/DDBJ whole genome shotgun (WGS) entry which is preliminary data.</text>
</comment>